<dbReference type="InterPro" id="IPR013328">
    <property type="entry name" value="6PGD_dom2"/>
</dbReference>
<keyword evidence="6" id="KW-1185">Reference proteome</keyword>
<keyword evidence="2" id="KW-0520">NAD</keyword>
<name>A0ABN7Q6M0_9BURK</name>
<feature type="domain" description="6-phosphogluconate dehydrogenase NADP-binding" evidence="3">
    <location>
        <begin position="2"/>
        <end position="158"/>
    </location>
</feature>
<comment type="caution">
    <text evidence="5">The sequence shown here is derived from an EMBL/GenBank/DDBJ whole genome shotgun (WGS) entry which is preliminary data.</text>
</comment>
<dbReference type="PANTHER" id="PTHR43580">
    <property type="entry name" value="OXIDOREDUCTASE GLYR1-RELATED"/>
    <property type="match status" value="1"/>
</dbReference>
<gene>
    <name evidence="5" type="primary">Hgd_3</name>
    <name evidence="5" type="ORF">LMG26411_04085</name>
</gene>
<dbReference type="InterPro" id="IPR008927">
    <property type="entry name" value="6-PGluconate_DH-like_C_sf"/>
</dbReference>
<protein>
    <submittedName>
        <fullName evidence="5">2-(Hydroxymethyl)glutarate dehydrogenase</fullName>
        <ecNumber evidence="5">1.1.1.291</ecNumber>
    </submittedName>
</protein>
<reference evidence="5 6" key="1">
    <citation type="submission" date="2021-03" db="EMBL/GenBank/DDBJ databases">
        <authorList>
            <person name="Peeters C."/>
        </authorList>
    </citation>
    <scope>NUCLEOTIDE SEQUENCE [LARGE SCALE GENOMIC DNA]</scope>
    <source>
        <strain evidence="5 6">LMG 26411</strain>
    </source>
</reference>
<dbReference type="InterPro" id="IPR051265">
    <property type="entry name" value="HIBADH-related_NP60_sf"/>
</dbReference>
<dbReference type="SUPFAM" id="SSF48179">
    <property type="entry name" value="6-phosphogluconate dehydrogenase C-terminal domain-like"/>
    <property type="match status" value="1"/>
</dbReference>
<sequence>MKIGFIGTGKMGLPMARHIAAAGHEVAAYDIAPEQASAARQTGLAVAPSLADAVGAAEVIFSSMPNDSAFSAVAGQIAKAARPGALYIDTSTVSPAASAAVAPLLAERGIGYLRVTVSGNNHMAEAAKLTALVSGPADAYERVKPLLAALGPAQFYLGDAEQARLMKLVVNLLIALTGGMLAEALTLGSKGGLGWQAMWEVITASAVASPIVKAKAEQLAVHDYTPTFTVEQMLKDVGLILDAGSDLHVPMGLTALLGQMLHGAAAQGMAGDDYAAVIKSAALAAGMQPGQRQQ</sequence>
<evidence type="ECO:0000313" key="6">
    <source>
        <dbReference type="Proteomes" id="UP000672657"/>
    </source>
</evidence>
<dbReference type="Gene3D" id="3.40.50.720">
    <property type="entry name" value="NAD(P)-binding Rossmann-like Domain"/>
    <property type="match status" value="1"/>
</dbReference>
<dbReference type="InterPro" id="IPR006115">
    <property type="entry name" value="6PGDH_NADP-bd"/>
</dbReference>
<dbReference type="SUPFAM" id="SSF51735">
    <property type="entry name" value="NAD(P)-binding Rossmann-fold domains"/>
    <property type="match status" value="1"/>
</dbReference>
<dbReference type="GO" id="GO:0043718">
    <property type="term" value="F:2-hydroxymethylglutarate dehydrogenase activity"/>
    <property type="evidence" value="ECO:0007669"/>
    <property type="project" value="UniProtKB-EC"/>
</dbReference>
<evidence type="ECO:0000313" key="5">
    <source>
        <dbReference type="EMBL" id="CAG2151941.1"/>
    </source>
</evidence>
<dbReference type="Proteomes" id="UP000672657">
    <property type="component" value="Unassembled WGS sequence"/>
</dbReference>
<dbReference type="RefSeq" id="WP_211955084.1">
    <property type="nucleotide sequence ID" value="NZ_CAJPVI010000025.1"/>
</dbReference>
<dbReference type="EMBL" id="CAJPVI010000025">
    <property type="protein sequence ID" value="CAG2151941.1"/>
    <property type="molecule type" value="Genomic_DNA"/>
</dbReference>
<dbReference type="PANTHER" id="PTHR43580:SF2">
    <property type="entry name" value="CYTOKINE-LIKE NUCLEAR FACTOR N-PAC"/>
    <property type="match status" value="1"/>
</dbReference>
<proteinExistence type="predicted"/>
<dbReference type="InterPro" id="IPR029154">
    <property type="entry name" value="HIBADH-like_NADP-bd"/>
</dbReference>
<dbReference type="Gene3D" id="1.10.1040.10">
    <property type="entry name" value="N-(1-d-carboxylethyl)-l-norvaline Dehydrogenase, domain 2"/>
    <property type="match status" value="1"/>
</dbReference>
<evidence type="ECO:0000259" key="4">
    <source>
        <dbReference type="Pfam" id="PF14833"/>
    </source>
</evidence>
<dbReference type="Pfam" id="PF03446">
    <property type="entry name" value="NAD_binding_2"/>
    <property type="match status" value="1"/>
</dbReference>
<accession>A0ABN7Q6M0</accession>
<feature type="domain" description="3-hydroxyisobutyrate dehydrogenase-like NAD-binding" evidence="4">
    <location>
        <begin position="163"/>
        <end position="279"/>
    </location>
</feature>
<dbReference type="InterPro" id="IPR015815">
    <property type="entry name" value="HIBADH-related"/>
</dbReference>
<dbReference type="Pfam" id="PF14833">
    <property type="entry name" value="NAD_binding_11"/>
    <property type="match status" value="1"/>
</dbReference>
<dbReference type="InterPro" id="IPR036291">
    <property type="entry name" value="NAD(P)-bd_dom_sf"/>
</dbReference>
<keyword evidence="1 5" id="KW-0560">Oxidoreductase</keyword>
<evidence type="ECO:0000256" key="1">
    <source>
        <dbReference type="ARBA" id="ARBA00023002"/>
    </source>
</evidence>
<evidence type="ECO:0000259" key="3">
    <source>
        <dbReference type="Pfam" id="PF03446"/>
    </source>
</evidence>
<evidence type="ECO:0000256" key="2">
    <source>
        <dbReference type="ARBA" id="ARBA00023027"/>
    </source>
</evidence>
<organism evidence="5 6">
    <name type="scientific">Cupriavidus numazuensis</name>
    <dbReference type="NCBI Taxonomy" id="221992"/>
    <lineage>
        <taxon>Bacteria</taxon>
        <taxon>Pseudomonadati</taxon>
        <taxon>Pseudomonadota</taxon>
        <taxon>Betaproteobacteria</taxon>
        <taxon>Burkholderiales</taxon>
        <taxon>Burkholderiaceae</taxon>
        <taxon>Cupriavidus</taxon>
    </lineage>
</organism>
<dbReference type="EC" id="1.1.1.291" evidence="5"/>
<dbReference type="PIRSF" id="PIRSF000103">
    <property type="entry name" value="HIBADH"/>
    <property type="match status" value="1"/>
</dbReference>